<dbReference type="Proteomes" id="UP000249447">
    <property type="component" value="Chromosome"/>
</dbReference>
<sequence>MDTSPIDPSVIENFVGGKWDDEIVPQLVEYIRIPNKSPMFDADWVAHGYMEDAVKLMTAWAGAQNIPGMQMEVVRLEGRTPLIYIDIPAANGGSDDDCVLLYGHLDKQPEMTGWDDDLGPWKPVLRGDRLYGRGGADDGYAIFGSLTAIKALQEQKLPHARCVIVIEACEESGSYDLPAYVDHLADRIGKPSLVVCLDSGCGNYDQLWCTTSLRGLAGGNLTVKVLEEGVHSGDASGIVPSSFRVLRQLLSRIEDEHSGRITLDGLHVEIPAERLEQARRAAEVLGTAVYDKFPLVDGLVPMSDDLAELVLNRTWRPALSVTGIGGIPSLDSAGNVLRPHTAVKLSLRLPPTLNGRQAGELLSDALLRDPPNGARVSLELEKASAGWNAPAMSPWLDKAIDAASREFYDAPAMYMGEGGSIPFMGMLGEKFPGAQFMITGVLGPHSNAHGPNEFLHIPMGKKVTACVARVIAEHHLAGQRGETTGAAVAPDSGDRHGDHGCC</sequence>
<name>A0A2U9T6L0_9GAMM</name>
<evidence type="ECO:0000313" key="8">
    <source>
        <dbReference type="Proteomes" id="UP000249447"/>
    </source>
</evidence>
<evidence type="ECO:0000256" key="3">
    <source>
        <dbReference type="ARBA" id="ARBA00022801"/>
    </source>
</evidence>
<evidence type="ECO:0000256" key="2">
    <source>
        <dbReference type="ARBA" id="ARBA00022723"/>
    </source>
</evidence>
<dbReference type="EMBL" id="VICD02000165">
    <property type="protein sequence ID" value="KAB8188359.1"/>
    <property type="molecule type" value="Genomic_DNA"/>
</dbReference>
<accession>A0A2U9T6L0</accession>
<dbReference type="PANTHER" id="PTHR43270">
    <property type="entry name" value="BETA-ALA-HIS DIPEPTIDASE"/>
    <property type="match status" value="1"/>
</dbReference>
<dbReference type="Pfam" id="PF01546">
    <property type="entry name" value="Peptidase_M20"/>
    <property type="match status" value="1"/>
</dbReference>
<evidence type="ECO:0000259" key="5">
    <source>
        <dbReference type="Pfam" id="PF07687"/>
    </source>
</evidence>
<dbReference type="PANTHER" id="PTHR43270:SF4">
    <property type="entry name" value="CARNOSINE DIPEPTIDASE 2, ISOFORM A"/>
    <property type="match status" value="1"/>
</dbReference>
<dbReference type="GO" id="GO:0006508">
    <property type="term" value="P:proteolysis"/>
    <property type="evidence" value="ECO:0007669"/>
    <property type="project" value="UniProtKB-KW"/>
</dbReference>
<dbReference type="InterPro" id="IPR011650">
    <property type="entry name" value="Peptidase_M20_dimer"/>
</dbReference>
<reference evidence="7 9" key="2">
    <citation type="submission" date="2019-10" db="EMBL/GenBank/DDBJ databases">
        <title>Lysobacter alkalisoli sp. nov., isolated from saline-alkaline soil.</title>
        <authorList>
            <person name="Sun J.-Q."/>
        </authorList>
    </citation>
    <scope>NUCLEOTIDE SEQUENCE [LARGE SCALE GENOMIC DNA]</scope>
    <source>
        <strain evidence="7 9">KCTC 42381</strain>
    </source>
</reference>
<keyword evidence="1" id="KW-0645">Protease</keyword>
<dbReference type="AlphaFoldDB" id="A0A2U9T6L0"/>
<gene>
    <name evidence="6" type="ORF">C9I47_0863</name>
    <name evidence="7" type="ORF">FKV24_010155</name>
</gene>
<proteinExistence type="predicted"/>
<evidence type="ECO:0000313" key="6">
    <source>
        <dbReference type="EMBL" id="AWV06584.1"/>
    </source>
</evidence>
<feature type="region of interest" description="Disordered" evidence="4">
    <location>
        <begin position="482"/>
        <end position="502"/>
    </location>
</feature>
<feature type="domain" description="Peptidase M20 dimerisation" evidence="5">
    <location>
        <begin position="212"/>
        <end position="366"/>
    </location>
</feature>
<evidence type="ECO:0000256" key="4">
    <source>
        <dbReference type="SAM" id="MobiDB-lite"/>
    </source>
</evidence>
<keyword evidence="8" id="KW-1185">Reference proteome</keyword>
<reference evidence="6 8" key="1">
    <citation type="submission" date="2018-05" db="EMBL/GenBank/DDBJ databases">
        <title>The complete genome of Lysobacter maris HZ9B, a marine bacterium antagonistic against terrestrial plant pathogens.</title>
        <authorList>
            <person name="Zhang X.-Q."/>
        </authorList>
    </citation>
    <scope>NUCLEOTIDE SEQUENCE [LARGE SCALE GENOMIC DNA]</scope>
    <source>
        <strain evidence="6 8">HZ9B</strain>
    </source>
</reference>
<dbReference type="Gene3D" id="3.30.70.360">
    <property type="match status" value="1"/>
</dbReference>
<keyword evidence="3 7" id="KW-0378">Hydrolase</keyword>
<dbReference type="RefSeq" id="WP_111265743.1">
    <property type="nucleotide sequence ID" value="NZ_CP029843.1"/>
</dbReference>
<dbReference type="Proteomes" id="UP000320431">
    <property type="component" value="Unassembled WGS sequence"/>
</dbReference>
<dbReference type="InterPro" id="IPR051458">
    <property type="entry name" value="Cyt/Met_Dipeptidase"/>
</dbReference>
<dbReference type="KEGG" id="lmb:C9I47_0863"/>
<protein>
    <submittedName>
        <fullName evidence="7">M20/M25/M40 family metallo-hydrolase</fullName>
    </submittedName>
    <submittedName>
        <fullName evidence="6">Peptidase M20</fullName>
    </submittedName>
</protein>
<dbReference type="OrthoDB" id="9761532at2"/>
<dbReference type="InterPro" id="IPR002933">
    <property type="entry name" value="Peptidase_M20"/>
</dbReference>
<dbReference type="GO" id="GO:0046872">
    <property type="term" value="F:metal ion binding"/>
    <property type="evidence" value="ECO:0007669"/>
    <property type="project" value="UniProtKB-KW"/>
</dbReference>
<keyword evidence="2" id="KW-0479">Metal-binding</keyword>
<dbReference type="Gene3D" id="3.40.630.10">
    <property type="entry name" value="Zn peptidases"/>
    <property type="match status" value="1"/>
</dbReference>
<feature type="compositionally biased region" description="Basic and acidic residues" evidence="4">
    <location>
        <begin position="492"/>
        <end position="502"/>
    </location>
</feature>
<dbReference type="Pfam" id="PF07687">
    <property type="entry name" value="M20_dimer"/>
    <property type="match status" value="1"/>
</dbReference>
<evidence type="ECO:0000313" key="9">
    <source>
        <dbReference type="Proteomes" id="UP000320431"/>
    </source>
</evidence>
<evidence type="ECO:0000256" key="1">
    <source>
        <dbReference type="ARBA" id="ARBA00022670"/>
    </source>
</evidence>
<dbReference type="EMBL" id="CP029843">
    <property type="protein sequence ID" value="AWV06584.1"/>
    <property type="molecule type" value="Genomic_DNA"/>
</dbReference>
<evidence type="ECO:0000313" key="7">
    <source>
        <dbReference type="EMBL" id="KAB8188359.1"/>
    </source>
</evidence>
<organism evidence="6 8">
    <name type="scientific">Marilutibacter maris</name>
    <dbReference type="NCBI Taxonomy" id="1605891"/>
    <lineage>
        <taxon>Bacteria</taxon>
        <taxon>Pseudomonadati</taxon>
        <taxon>Pseudomonadota</taxon>
        <taxon>Gammaproteobacteria</taxon>
        <taxon>Lysobacterales</taxon>
        <taxon>Lysobacteraceae</taxon>
        <taxon>Marilutibacter</taxon>
    </lineage>
</organism>
<dbReference type="CDD" id="cd05682">
    <property type="entry name" value="M20_dipept_dapE"/>
    <property type="match status" value="1"/>
</dbReference>
<dbReference type="GO" id="GO:0008233">
    <property type="term" value="F:peptidase activity"/>
    <property type="evidence" value="ECO:0007669"/>
    <property type="project" value="UniProtKB-KW"/>
</dbReference>
<dbReference type="SUPFAM" id="SSF53187">
    <property type="entry name" value="Zn-dependent exopeptidases"/>
    <property type="match status" value="1"/>
</dbReference>